<dbReference type="EMBL" id="JBHRZH010000050">
    <property type="protein sequence ID" value="MFC3766266.1"/>
    <property type="molecule type" value="Genomic_DNA"/>
</dbReference>
<proteinExistence type="predicted"/>
<protein>
    <submittedName>
        <fullName evidence="1">Uncharacterized protein</fullName>
    </submittedName>
</protein>
<comment type="caution">
    <text evidence="1">The sequence shown here is derived from an EMBL/GenBank/DDBJ whole genome shotgun (WGS) entry which is preliminary data.</text>
</comment>
<organism evidence="1 2">
    <name type="scientific">Tenggerimyces flavus</name>
    <dbReference type="NCBI Taxonomy" id="1708749"/>
    <lineage>
        <taxon>Bacteria</taxon>
        <taxon>Bacillati</taxon>
        <taxon>Actinomycetota</taxon>
        <taxon>Actinomycetes</taxon>
        <taxon>Propionibacteriales</taxon>
        <taxon>Nocardioidaceae</taxon>
        <taxon>Tenggerimyces</taxon>
    </lineage>
</organism>
<name>A0ABV7YNH7_9ACTN</name>
<evidence type="ECO:0000313" key="1">
    <source>
        <dbReference type="EMBL" id="MFC3766266.1"/>
    </source>
</evidence>
<accession>A0ABV7YNH7</accession>
<gene>
    <name evidence="1" type="ORF">ACFOUW_35940</name>
</gene>
<reference evidence="2" key="1">
    <citation type="journal article" date="2019" name="Int. J. Syst. Evol. Microbiol.">
        <title>The Global Catalogue of Microorganisms (GCM) 10K type strain sequencing project: providing services to taxonomists for standard genome sequencing and annotation.</title>
        <authorList>
            <consortium name="The Broad Institute Genomics Platform"/>
            <consortium name="The Broad Institute Genome Sequencing Center for Infectious Disease"/>
            <person name="Wu L."/>
            <person name="Ma J."/>
        </authorList>
    </citation>
    <scope>NUCLEOTIDE SEQUENCE [LARGE SCALE GENOMIC DNA]</scope>
    <source>
        <strain evidence="2">CGMCC 4.7241</strain>
    </source>
</reference>
<sequence>MKSSALLAGRLYAGLHVLGSGLPDGVVFAADTTSPEVSSIASHLAVRLAIPFQVALSPDAVAAAVATLRANGARRVAIAAYVERGTSYDTLLAAGADHVTEPFGTRAAAAA</sequence>
<keyword evidence="2" id="KW-1185">Reference proteome</keyword>
<dbReference type="RefSeq" id="WP_205117521.1">
    <property type="nucleotide sequence ID" value="NZ_JAFBCM010000001.1"/>
</dbReference>
<dbReference type="Proteomes" id="UP001595699">
    <property type="component" value="Unassembled WGS sequence"/>
</dbReference>
<evidence type="ECO:0000313" key="2">
    <source>
        <dbReference type="Proteomes" id="UP001595699"/>
    </source>
</evidence>